<feature type="region of interest" description="Disordered" evidence="6">
    <location>
        <begin position="322"/>
        <end position="357"/>
    </location>
</feature>
<keyword evidence="9" id="KW-1185">Reference proteome</keyword>
<reference evidence="9" key="1">
    <citation type="journal article" date="2015" name="Genome Announc.">
        <title>Genome sequence of the AIDS-associated pathogen Penicillium marneffei (ATCC18224) and its near taxonomic relative Talaromyces stipitatus (ATCC10500).</title>
        <authorList>
            <person name="Nierman W.C."/>
            <person name="Fedorova-Abrams N.D."/>
            <person name="Andrianopoulos A."/>
        </authorList>
    </citation>
    <scope>NUCLEOTIDE SEQUENCE [LARGE SCALE GENOMIC DNA]</scope>
    <source>
        <strain evidence="9">ATCC 10500 / CBS 375.48 / QM 6759 / NRRL 1006</strain>
    </source>
</reference>
<proteinExistence type="predicted"/>
<dbReference type="PRINTS" id="PR00755">
    <property type="entry name" value="AFLATOXINBRP"/>
</dbReference>
<evidence type="ECO:0000313" key="8">
    <source>
        <dbReference type="EMBL" id="EED21296.1"/>
    </source>
</evidence>
<dbReference type="Pfam" id="PF00172">
    <property type="entry name" value="Zn_clus"/>
    <property type="match status" value="1"/>
</dbReference>
<name>B8M0J9_TALSN</name>
<keyword evidence="1" id="KW-0479">Metal-binding</keyword>
<sequence length="445" mass="48679">MEMKIQMWQRQGQSDTKQKKVYGPKLRLSCDSCSKSKVRCDHERPSCQRCFHAGVPCVYSVSRRTGKPSKSATNSEGEAVKNNVSAKSTSVAVQTESSPTTPPPPSLTSTSTDLTPSTEAPTLFHGSRDNALDSLLNYDIDMSDVEPLSSHFLSDHIFATESNIPLDENLSISNLSDFNESLNESVQAHSFNKDILSSLSGGLEMWNLDSILHVDASRHTSANRMDKASPCLSIPPSSVKTAGIESDQIHMNTTFCTTSPSLVQPSTIDRVLNTCRRAMTTLYTLLQCSCSQSSSSALSIALIILKILDLYGAIARSSVSNTSQMDSDSTRASRNSKDTNHESVSNGQSRSTTSSPLLSFPSMGQSLVLGAPITIGVYKICAEDERRIILNLLISELRRVELLVEEFGRQYEGEAVHREDTIYGTLKHFILSRVYVIHGELNAAL</sequence>
<feature type="region of interest" description="Disordered" evidence="6">
    <location>
        <begin position="62"/>
        <end position="126"/>
    </location>
</feature>
<dbReference type="AlphaFoldDB" id="B8M0J9"/>
<dbReference type="eggNOG" id="ENOG502SUW5">
    <property type="taxonomic scope" value="Eukaryota"/>
</dbReference>
<dbReference type="GO" id="GO:0000981">
    <property type="term" value="F:DNA-binding transcription factor activity, RNA polymerase II-specific"/>
    <property type="evidence" value="ECO:0007669"/>
    <property type="project" value="InterPro"/>
</dbReference>
<keyword evidence="4" id="KW-0804">Transcription</keyword>
<dbReference type="HOGENOM" id="CLU_031656_1_0_1"/>
<dbReference type="InterPro" id="IPR036864">
    <property type="entry name" value="Zn2-C6_fun-type_DNA-bd_sf"/>
</dbReference>
<dbReference type="InterPro" id="IPR001138">
    <property type="entry name" value="Zn2Cys6_DnaBD"/>
</dbReference>
<dbReference type="EMBL" id="EQ962653">
    <property type="protein sequence ID" value="EED21296.1"/>
    <property type="molecule type" value="Genomic_DNA"/>
</dbReference>
<dbReference type="PROSITE" id="PS00463">
    <property type="entry name" value="ZN2_CY6_FUNGAL_1"/>
    <property type="match status" value="1"/>
</dbReference>
<feature type="compositionally biased region" description="Basic and acidic residues" evidence="6">
    <location>
        <begin position="328"/>
        <end position="341"/>
    </location>
</feature>
<dbReference type="GO" id="GO:0008270">
    <property type="term" value="F:zinc ion binding"/>
    <property type="evidence" value="ECO:0007669"/>
    <property type="project" value="InterPro"/>
</dbReference>
<evidence type="ECO:0000256" key="2">
    <source>
        <dbReference type="ARBA" id="ARBA00023015"/>
    </source>
</evidence>
<keyword evidence="2" id="KW-0805">Transcription regulation</keyword>
<feature type="compositionally biased region" description="Polar residues" evidence="6">
    <location>
        <begin position="68"/>
        <end position="94"/>
    </location>
</feature>
<protein>
    <submittedName>
        <fullName evidence="8">Aflatoxin biosynthesis regulatory protein, putative</fullName>
    </submittedName>
</protein>
<dbReference type="Proteomes" id="UP000001745">
    <property type="component" value="Unassembled WGS sequence"/>
</dbReference>
<dbReference type="InterPro" id="IPR050675">
    <property type="entry name" value="OAF3"/>
</dbReference>
<dbReference type="GeneID" id="8106133"/>
<evidence type="ECO:0000256" key="3">
    <source>
        <dbReference type="ARBA" id="ARBA00023125"/>
    </source>
</evidence>
<dbReference type="GO" id="GO:0005634">
    <property type="term" value="C:nucleus"/>
    <property type="evidence" value="ECO:0007669"/>
    <property type="project" value="InterPro"/>
</dbReference>
<dbReference type="Gene3D" id="4.10.240.10">
    <property type="entry name" value="Zn(2)-C6 fungal-type DNA-binding domain"/>
    <property type="match status" value="1"/>
</dbReference>
<dbReference type="SUPFAM" id="SSF57701">
    <property type="entry name" value="Zn2/Cys6 DNA-binding domain"/>
    <property type="match status" value="1"/>
</dbReference>
<dbReference type="Pfam" id="PF08493">
    <property type="entry name" value="AflR"/>
    <property type="match status" value="1"/>
</dbReference>
<dbReference type="OrthoDB" id="2740448at2759"/>
<feature type="compositionally biased region" description="Low complexity" evidence="6">
    <location>
        <begin position="107"/>
        <end position="119"/>
    </location>
</feature>
<dbReference type="InterPro" id="IPR013700">
    <property type="entry name" value="AflR"/>
</dbReference>
<dbReference type="PANTHER" id="PTHR31069:SF31">
    <property type="entry name" value="MONODICTYPHENONE CLUSTER TRANSCRIPTION FACTOR-RELATED"/>
    <property type="match status" value="1"/>
</dbReference>
<dbReference type="CDD" id="cd00067">
    <property type="entry name" value="GAL4"/>
    <property type="match status" value="1"/>
</dbReference>
<dbReference type="VEuPathDB" id="FungiDB:TSTA_085270"/>
<dbReference type="PANTHER" id="PTHR31069">
    <property type="entry name" value="OLEATE-ACTIVATED TRANSCRIPTION FACTOR 1-RELATED"/>
    <property type="match status" value="1"/>
</dbReference>
<accession>B8M0J9</accession>
<evidence type="ECO:0000256" key="5">
    <source>
        <dbReference type="ARBA" id="ARBA00023242"/>
    </source>
</evidence>
<evidence type="ECO:0000259" key="7">
    <source>
        <dbReference type="PROSITE" id="PS50048"/>
    </source>
</evidence>
<evidence type="ECO:0000256" key="6">
    <source>
        <dbReference type="SAM" id="MobiDB-lite"/>
    </source>
</evidence>
<dbReference type="SMART" id="SM00066">
    <property type="entry name" value="GAL4"/>
    <property type="match status" value="1"/>
</dbReference>
<evidence type="ECO:0000256" key="1">
    <source>
        <dbReference type="ARBA" id="ARBA00022723"/>
    </source>
</evidence>
<dbReference type="GO" id="GO:0045122">
    <property type="term" value="P:aflatoxin biosynthetic process"/>
    <property type="evidence" value="ECO:0007669"/>
    <property type="project" value="InterPro"/>
</dbReference>
<keyword evidence="5" id="KW-0539">Nucleus</keyword>
<keyword evidence="3" id="KW-0238">DNA-binding</keyword>
<gene>
    <name evidence="8" type="ORF">TSTA_085270</name>
</gene>
<dbReference type="InParanoid" id="B8M0J9"/>
<dbReference type="OMA" id="SECANIG"/>
<evidence type="ECO:0000256" key="4">
    <source>
        <dbReference type="ARBA" id="ARBA00023163"/>
    </source>
</evidence>
<organism evidence="8 9">
    <name type="scientific">Talaromyces stipitatus (strain ATCC 10500 / CBS 375.48 / QM 6759 / NRRL 1006)</name>
    <name type="common">Penicillium stipitatum</name>
    <dbReference type="NCBI Taxonomy" id="441959"/>
    <lineage>
        <taxon>Eukaryota</taxon>
        <taxon>Fungi</taxon>
        <taxon>Dikarya</taxon>
        <taxon>Ascomycota</taxon>
        <taxon>Pezizomycotina</taxon>
        <taxon>Eurotiomycetes</taxon>
        <taxon>Eurotiomycetidae</taxon>
        <taxon>Eurotiales</taxon>
        <taxon>Trichocomaceae</taxon>
        <taxon>Talaromyces</taxon>
        <taxon>Talaromyces sect. Talaromyces</taxon>
    </lineage>
</organism>
<feature type="domain" description="Zn(2)-C6 fungal-type" evidence="7">
    <location>
        <begin position="29"/>
        <end position="59"/>
    </location>
</feature>
<feature type="region of interest" description="Disordered" evidence="6">
    <location>
        <begin position="1"/>
        <end position="21"/>
    </location>
</feature>
<dbReference type="RefSeq" id="XP_002478259.1">
    <property type="nucleotide sequence ID" value="XM_002478214.1"/>
</dbReference>
<dbReference type="PROSITE" id="PS50048">
    <property type="entry name" value="ZN2_CY6_FUNGAL_2"/>
    <property type="match status" value="1"/>
</dbReference>
<evidence type="ECO:0000313" key="9">
    <source>
        <dbReference type="Proteomes" id="UP000001745"/>
    </source>
</evidence>
<dbReference type="GO" id="GO:0003677">
    <property type="term" value="F:DNA binding"/>
    <property type="evidence" value="ECO:0007669"/>
    <property type="project" value="UniProtKB-KW"/>
</dbReference>